<dbReference type="GO" id="GO:0008270">
    <property type="term" value="F:zinc ion binding"/>
    <property type="evidence" value="ECO:0007669"/>
    <property type="project" value="UniProtKB-KW"/>
</dbReference>
<feature type="domain" description="C2H2-type" evidence="11">
    <location>
        <begin position="1"/>
        <end position="26"/>
    </location>
</feature>
<keyword evidence="7" id="KW-0238">DNA-binding</keyword>
<evidence type="ECO:0000313" key="13">
    <source>
        <dbReference type="Proteomes" id="UP000000305"/>
    </source>
</evidence>
<keyword evidence="13" id="KW-1185">Reference proteome</keyword>
<dbReference type="PANTHER" id="PTHR14196">
    <property type="entry name" value="ODD-SKIPPED - RELATED"/>
    <property type="match status" value="1"/>
</dbReference>
<evidence type="ECO:0000256" key="9">
    <source>
        <dbReference type="ARBA" id="ARBA00023242"/>
    </source>
</evidence>
<dbReference type="InterPro" id="IPR056436">
    <property type="entry name" value="Znf-C2H2_ZIC1-5/GLI1-3-like"/>
</dbReference>
<name>E9GXR9_DAPPU</name>
<dbReference type="PANTHER" id="PTHR14196:SF10">
    <property type="entry name" value="C2H2-TYPE DOMAIN-CONTAINING PROTEIN"/>
    <property type="match status" value="1"/>
</dbReference>
<evidence type="ECO:0000256" key="6">
    <source>
        <dbReference type="ARBA" id="ARBA00023015"/>
    </source>
</evidence>
<keyword evidence="9" id="KW-0539">Nucleus</keyword>
<proteinExistence type="predicted"/>
<evidence type="ECO:0000256" key="10">
    <source>
        <dbReference type="PROSITE-ProRule" id="PRU00042"/>
    </source>
</evidence>
<accession>E9GXR9</accession>
<protein>
    <recommendedName>
        <fullName evidence="11">C2H2-type domain-containing protein</fullName>
    </recommendedName>
</protein>
<keyword evidence="8" id="KW-0804">Transcription</keyword>
<dbReference type="PhylomeDB" id="E9GXR9"/>
<keyword evidence="2" id="KW-0479">Metal-binding</keyword>
<feature type="non-terminal residue" evidence="12">
    <location>
        <position position="1"/>
    </location>
</feature>
<evidence type="ECO:0000313" key="12">
    <source>
        <dbReference type="EMBL" id="EFX75768.1"/>
    </source>
</evidence>
<dbReference type="STRING" id="6669.E9GXR9"/>
<evidence type="ECO:0000256" key="7">
    <source>
        <dbReference type="ARBA" id="ARBA00023125"/>
    </source>
</evidence>
<dbReference type="InterPro" id="IPR036236">
    <property type="entry name" value="Znf_C2H2_sf"/>
</dbReference>
<dbReference type="AlphaFoldDB" id="E9GXR9"/>
<dbReference type="FunFam" id="3.30.160.60:FF:000096">
    <property type="entry name" value="Zinc finger and BTB domain-containing protein 18 isoform 1"/>
    <property type="match status" value="1"/>
</dbReference>
<reference evidence="12 13" key="1">
    <citation type="journal article" date="2011" name="Science">
        <title>The ecoresponsive genome of Daphnia pulex.</title>
        <authorList>
            <person name="Colbourne J.K."/>
            <person name="Pfrender M.E."/>
            <person name="Gilbert D."/>
            <person name="Thomas W.K."/>
            <person name="Tucker A."/>
            <person name="Oakley T.H."/>
            <person name="Tokishita S."/>
            <person name="Aerts A."/>
            <person name="Arnold G.J."/>
            <person name="Basu M.K."/>
            <person name="Bauer D.J."/>
            <person name="Caceres C.E."/>
            <person name="Carmel L."/>
            <person name="Casola C."/>
            <person name="Choi J.H."/>
            <person name="Detter J.C."/>
            <person name="Dong Q."/>
            <person name="Dusheyko S."/>
            <person name="Eads B.D."/>
            <person name="Frohlich T."/>
            <person name="Geiler-Samerotte K.A."/>
            <person name="Gerlach D."/>
            <person name="Hatcher P."/>
            <person name="Jogdeo S."/>
            <person name="Krijgsveld J."/>
            <person name="Kriventseva E.V."/>
            <person name="Kultz D."/>
            <person name="Laforsch C."/>
            <person name="Lindquist E."/>
            <person name="Lopez J."/>
            <person name="Manak J.R."/>
            <person name="Muller J."/>
            <person name="Pangilinan J."/>
            <person name="Patwardhan R.P."/>
            <person name="Pitluck S."/>
            <person name="Pritham E.J."/>
            <person name="Rechtsteiner A."/>
            <person name="Rho M."/>
            <person name="Rogozin I.B."/>
            <person name="Sakarya O."/>
            <person name="Salamov A."/>
            <person name="Schaack S."/>
            <person name="Shapiro H."/>
            <person name="Shiga Y."/>
            <person name="Skalitzky C."/>
            <person name="Smith Z."/>
            <person name="Souvorov A."/>
            <person name="Sung W."/>
            <person name="Tang Z."/>
            <person name="Tsuchiya D."/>
            <person name="Tu H."/>
            <person name="Vos H."/>
            <person name="Wang M."/>
            <person name="Wolf Y.I."/>
            <person name="Yamagata H."/>
            <person name="Yamada T."/>
            <person name="Ye Y."/>
            <person name="Shaw J.R."/>
            <person name="Andrews J."/>
            <person name="Crease T.J."/>
            <person name="Tang H."/>
            <person name="Lucas S.M."/>
            <person name="Robertson H.M."/>
            <person name="Bork P."/>
            <person name="Koonin E.V."/>
            <person name="Zdobnov E.M."/>
            <person name="Grigoriev I.V."/>
            <person name="Lynch M."/>
            <person name="Boore J.L."/>
        </authorList>
    </citation>
    <scope>NUCLEOTIDE SEQUENCE [LARGE SCALE GENOMIC DNA]</scope>
</reference>
<dbReference type="OMA" id="PYICTSK"/>
<dbReference type="eggNOG" id="KOG1721">
    <property type="taxonomic scope" value="Eukaryota"/>
</dbReference>
<keyword evidence="5" id="KW-0862">Zinc</keyword>
<feature type="domain" description="C2H2-type" evidence="11">
    <location>
        <begin position="27"/>
        <end position="50"/>
    </location>
</feature>
<sequence>CSICTKGFKDKYSVNVHIRTHTGEKPFSCPLCGKNFRQKAHLAKHQQTHT</sequence>
<dbReference type="PROSITE" id="PS00028">
    <property type="entry name" value="ZINC_FINGER_C2H2_1"/>
    <property type="match status" value="2"/>
</dbReference>
<evidence type="ECO:0000256" key="1">
    <source>
        <dbReference type="ARBA" id="ARBA00004123"/>
    </source>
</evidence>
<dbReference type="SUPFAM" id="SSF57667">
    <property type="entry name" value="beta-beta-alpha zinc fingers"/>
    <property type="match status" value="1"/>
</dbReference>
<feature type="non-terminal residue" evidence="12">
    <location>
        <position position="50"/>
    </location>
</feature>
<evidence type="ECO:0000256" key="5">
    <source>
        <dbReference type="ARBA" id="ARBA00022833"/>
    </source>
</evidence>
<evidence type="ECO:0000256" key="2">
    <source>
        <dbReference type="ARBA" id="ARBA00022723"/>
    </source>
</evidence>
<keyword evidence="3" id="KW-0677">Repeat</keyword>
<dbReference type="OrthoDB" id="6375188at2759"/>
<dbReference type="KEGG" id="dpx:DAPPUDRAFT_9525"/>
<dbReference type="HOGENOM" id="CLU_002678_42_25_1"/>
<dbReference type="PROSITE" id="PS50157">
    <property type="entry name" value="ZINC_FINGER_C2H2_2"/>
    <property type="match status" value="2"/>
</dbReference>
<dbReference type="GO" id="GO:0005634">
    <property type="term" value="C:nucleus"/>
    <property type="evidence" value="ECO:0007669"/>
    <property type="project" value="UniProtKB-SubCell"/>
</dbReference>
<dbReference type="Proteomes" id="UP000000305">
    <property type="component" value="Unassembled WGS sequence"/>
</dbReference>
<dbReference type="SMART" id="SM00355">
    <property type="entry name" value="ZnF_C2H2"/>
    <property type="match status" value="2"/>
</dbReference>
<comment type="subcellular location">
    <subcellularLocation>
        <location evidence="1">Nucleus</location>
    </subcellularLocation>
</comment>
<dbReference type="Pfam" id="PF23561">
    <property type="entry name" value="zf-C2H2_15"/>
    <property type="match status" value="1"/>
</dbReference>
<keyword evidence="6" id="KW-0805">Transcription regulation</keyword>
<dbReference type="Gene3D" id="3.30.160.60">
    <property type="entry name" value="Classic Zinc Finger"/>
    <property type="match status" value="2"/>
</dbReference>
<dbReference type="EMBL" id="GL732573">
    <property type="protein sequence ID" value="EFX75768.1"/>
    <property type="molecule type" value="Genomic_DNA"/>
</dbReference>
<gene>
    <name evidence="12" type="ORF">DAPPUDRAFT_9525</name>
</gene>
<keyword evidence="4 10" id="KW-0863">Zinc-finger</keyword>
<dbReference type="InParanoid" id="E9GXR9"/>
<evidence type="ECO:0000256" key="4">
    <source>
        <dbReference type="ARBA" id="ARBA00022771"/>
    </source>
</evidence>
<dbReference type="FunFam" id="3.30.160.60:FF:001385">
    <property type="entry name" value="zinc finger protein 774"/>
    <property type="match status" value="1"/>
</dbReference>
<dbReference type="GO" id="GO:0003677">
    <property type="term" value="F:DNA binding"/>
    <property type="evidence" value="ECO:0007669"/>
    <property type="project" value="UniProtKB-KW"/>
</dbReference>
<evidence type="ECO:0000259" key="11">
    <source>
        <dbReference type="PROSITE" id="PS50157"/>
    </source>
</evidence>
<dbReference type="Pfam" id="PF00096">
    <property type="entry name" value="zf-C2H2"/>
    <property type="match status" value="1"/>
</dbReference>
<organism evidence="12 13">
    <name type="scientific">Daphnia pulex</name>
    <name type="common">Water flea</name>
    <dbReference type="NCBI Taxonomy" id="6669"/>
    <lineage>
        <taxon>Eukaryota</taxon>
        <taxon>Metazoa</taxon>
        <taxon>Ecdysozoa</taxon>
        <taxon>Arthropoda</taxon>
        <taxon>Crustacea</taxon>
        <taxon>Branchiopoda</taxon>
        <taxon>Diplostraca</taxon>
        <taxon>Cladocera</taxon>
        <taxon>Anomopoda</taxon>
        <taxon>Daphniidae</taxon>
        <taxon>Daphnia</taxon>
    </lineage>
</organism>
<dbReference type="InterPro" id="IPR050717">
    <property type="entry name" value="C2H2-ZF_Transcription_Reg"/>
</dbReference>
<dbReference type="InterPro" id="IPR013087">
    <property type="entry name" value="Znf_C2H2_type"/>
</dbReference>
<evidence type="ECO:0000256" key="3">
    <source>
        <dbReference type="ARBA" id="ARBA00022737"/>
    </source>
</evidence>
<evidence type="ECO:0000256" key="8">
    <source>
        <dbReference type="ARBA" id="ARBA00023163"/>
    </source>
</evidence>